<accession>M4BUX2</accession>
<protein>
    <submittedName>
        <fullName evidence="2">Uncharacterized protein</fullName>
    </submittedName>
</protein>
<evidence type="ECO:0000313" key="2">
    <source>
        <dbReference type="EnsemblProtists" id="HpaP810312"/>
    </source>
</evidence>
<evidence type="ECO:0000313" key="3">
    <source>
        <dbReference type="Proteomes" id="UP000011713"/>
    </source>
</evidence>
<name>M4BUX2_HYAAE</name>
<dbReference type="VEuPathDB" id="FungiDB:HpaG810312"/>
<keyword evidence="3" id="KW-1185">Reference proteome</keyword>
<dbReference type="Proteomes" id="UP000011713">
    <property type="component" value="Unassembled WGS sequence"/>
</dbReference>
<organism evidence="2 3">
    <name type="scientific">Hyaloperonospora arabidopsidis (strain Emoy2)</name>
    <name type="common">Downy mildew agent</name>
    <name type="synonym">Peronospora arabidopsidis</name>
    <dbReference type="NCBI Taxonomy" id="559515"/>
    <lineage>
        <taxon>Eukaryota</taxon>
        <taxon>Sar</taxon>
        <taxon>Stramenopiles</taxon>
        <taxon>Oomycota</taxon>
        <taxon>Peronosporomycetes</taxon>
        <taxon>Peronosporales</taxon>
        <taxon>Peronosporaceae</taxon>
        <taxon>Hyaloperonospora</taxon>
    </lineage>
</organism>
<feature type="compositionally biased region" description="Basic residues" evidence="1">
    <location>
        <begin position="33"/>
        <end position="43"/>
    </location>
</feature>
<dbReference type="InParanoid" id="M4BUX2"/>
<dbReference type="EnsemblProtists" id="HpaT810312">
    <property type="protein sequence ID" value="HpaP810312"/>
    <property type="gene ID" value="HpaG810312"/>
</dbReference>
<evidence type="ECO:0000256" key="1">
    <source>
        <dbReference type="SAM" id="MobiDB-lite"/>
    </source>
</evidence>
<reference evidence="3" key="1">
    <citation type="journal article" date="2010" name="Science">
        <title>Signatures of adaptation to obligate biotrophy in the Hyaloperonospora arabidopsidis genome.</title>
        <authorList>
            <person name="Baxter L."/>
            <person name="Tripathy S."/>
            <person name="Ishaque N."/>
            <person name="Boot N."/>
            <person name="Cabral A."/>
            <person name="Kemen E."/>
            <person name="Thines M."/>
            <person name="Ah-Fong A."/>
            <person name="Anderson R."/>
            <person name="Badejoko W."/>
            <person name="Bittner-Eddy P."/>
            <person name="Boore J.L."/>
            <person name="Chibucos M.C."/>
            <person name="Coates M."/>
            <person name="Dehal P."/>
            <person name="Delehaunty K."/>
            <person name="Dong S."/>
            <person name="Downton P."/>
            <person name="Dumas B."/>
            <person name="Fabro G."/>
            <person name="Fronick C."/>
            <person name="Fuerstenberg S.I."/>
            <person name="Fulton L."/>
            <person name="Gaulin E."/>
            <person name="Govers F."/>
            <person name="Hughes L."/>
            <person name="Humphray S."/>
            <person name="Jiang R.H."/>
            <person name="Judelson H."/>
            <person name="Kamoun S."/>
            <person name="Kyung K."/>
            <person name="Meijer H."/>
            <person name="Minx P."/>
            <person name="Morris P."/>
            <person name="Nelson J."/>
            <person name="Phuntumart V."/>
            <person name="Qutob D."/>
            <person name="Rehmany A."/>
            <person name="Rougon-Cardoso A."/>
            <person name="Ryden P."/>
            <person name="Torto-Alalibo T."/>
            <person name="Studholme D."/>
            <person name="Wang Y."/>
            <person name="Win J."/>
            <person name="Wood J."/>
            <person name="Clifton S.W."/>
            <person name="Rogers J."/>
            <person name="Van den Ackerveken G."/>
            <person name="Jones J.D."/>
            <person name="McDowell J.M."/>
            <person name="Beynon J."/>
            <person name="Tyler B.M."/>
        </authorList>
    </citation>
    <scope>NUCLEOTIDE SEQUENCE [LARGE SCALE GENOMIC DNA]</scope>
    <source>
        <strain evidence="3">Emoy2</strain>
    </source>
</reference>
<reference evidence="2" key="2">
    <citation type="submission" date="2015-06" db="UniProtKB">
        <authorList>
            <consortium name="EnsemblProtists"/>
        </authorList>
    </citation>
    <scope>IDENTIFICATION</scope>
    <source>
        <strain evidence="2">Emoy2</strain>
    </source>
</reference>
<feature type="compositionally biased region" description="Low complexity" evidence="1">
    <location>
        <begin position="20"/>
        <end position="32"/>
    </location>
</feature>
<dbReference type="EMBL" id="JH597954">
    <property type="status" value="NOT_ANNOTATED_CDS"/>
    <property type="molecule type" value="Genomic_DNA"/>
</dbReference>
<dbReference type="HOGENOM" id="CLU_2799400_0_0_1"/>
<proteinExistence type="predicted"/>
<sequence>MAAKTTRRPSCSTRTGAGCTKTAARPTATRATRGTRRCVRTPRRAPQAVLWTARTTRARTASRLKPTA</sequence>
<dbReference type="AlphaFoldDB" id="M4BUX2"/>
<feature type="region of interest" description="Disordered" evidence="1">
    <location>
        <begin position="1"/>
        <end position="44"/>
    </location>
</feature>